<dbReference type="PhylomeDB" id="T1IM10"/>
<feature type="compositionally biased region" description="Basic and acidic residues" evidence="6">
    <location>
        <begin position="189"/>
        <end position="206"/>
    </location>
</feature>
<feature type="compositionally biased region" description="Low complexity" evidence="6">
    <location>
        <begin position="311"/>
        <end position="324"/>
    </location>
</feature>
<reference evidence="8" key="2">
    <citation type="submission" date="2015-02" db="UniProtKB">
        <authorList>
            <consortium name="EnsemblMetazoa"/>
        </authorList>
    </citation>
    <scope>IDENTIFICATION</scope>
</reference>
<dbReference type="GO" id="GO:0000785">
    <property type="term" value="C:chromatin"/>
    <property type="evidence" value="ECO:0007669"/>
    <property type="project" value="TreeGrafter"/>
</dbReference>
<comment type="subcellular location">
    <subcellularLocation>
        <location evidence="1">Nucleus</location>
    </subcellularLocation>
</comment>
<dbReference type="EnsemblMetazoa" id="SMAR002003-RA">
    <property type="protein sequence ID" value="SMAR002003-PA"/>
    <property type="gene ID" value="SMAR002003"/>
</dbReference>
<dbReference type="InterPro" id="IPR023780">
    <property type="entry name" value="Chromo_domain"/>
</dbReference>
<accession>T1IM10</accession>
<dbReference type="SUPFAM" id="SSF54160">
    <property type="entry name" value="Chromo domain-like"/>
    <property type="match status" value="1"/>
</dbReference>
<dbReference type="PROSITE" id="PS00598">
    <property type="entry name" value="CHROMO_1"/>
    <property type="match status" value="1"/>
</dbReference>
<dbReference type="InterPro" id="IPR052458">
    <property type="entry name" value="PcG_PRC1-like_component"/>
</dbReference>
<reference evidence="9" key="1">
    <citation type="submission" date="2011-05" db="EMBL/GenBank/DDBJ databases">
        <authorList>
            <person name="Richards S.R."/>
            <person name="Qu J."/>
            <person name="Jiang H."/>
            <person name="Jhangiani S.N."/>
            <person name="Agravi P."/>
            <person name="Goodspeed R."/>
            <person name="Gross S."/>
            <person name="Mandapat C."/>
            <person name="Jackson L."/>
            <person name="Mathew T."/>
            <person name="Pu L."/>
            <person name="Thornton R."/>
            <person name="Saada N."/>
            <person name="Wilczek-Boney K.B."/>
            <person name="Lee S."/>
            <person name="Kovar C."/>
            <person name="Wu Y."/>
            <person name="Scherer S.E."/>
            <person name="Worley K.C."/>
            <person name="Muzny D.M."/>
            <person name="Gibbs R."/>
        </authorList>
    </citation>
    <scope>NUCLEOTIDE SEQUENCE</scope>
    <source>
        <strain evidence="9">Brora</strain>
    </source>
</reference>
<dbReference type="SMART" id="SM00298">
    <property type="entry name" value="CHROMO"/>
    <property type="match status" value="1"/>
</dbReference>
<feature type="region of interest" description="Disordered" evidence="6">
    <location>
        <begin position="61"/>
        <end position="324"/>
    </location>
</feature>
<evidence type="ECO:0000256" key="6">
    <source>
        <dbReference type="SAM" id="MobiDB-lite"/>
    </source>
</evidence>
<keyword evidence="5" id="KW-0539">Nucleus</keyword>
<feature type="compositionally biased region" description="Low complexity" evidence="6">
    <location>
        <begin position="117"/>
        <end position="130"/>
    </location>
</feature>
<feature type="compositionally biased region" description="Pro residues" evidence="6">
    <location>
        <begin position="226"/>
        <end position="239"/>
    </location>
</feature>
<dbReference type="GO" id="GO:0035102">
    <property type="term" value="C:PRC1 complex"/>
    <property type="evidence" value="ECO:0007669"/>
    <property type="project" value="TreeGrafter"/>
</dbReference>
<evidence type="ECO:0000256" key="3">
    <source>
        <dbReference type="ARBA" id="ARBA00023015"/>
    </source>
</evidence>
<dbReference type="PANTHER" id="PTHR46389:SF3">
    <property type="entry name" value="POLYCOMB GROUP PROTEIN PC"/>
    <property type="match status" value="1"/>
</dbReference>
<dbReference type="Pfam" id="PF00385">
    <property type="entry name" value="Chromo"/>
    <property type="match status" value="1"/>
</dbReference>
<sequence length="384" mass="42851">MELTMVGERVFAAECIQKKRIRKGQVEYFVKWKGWSPKYNTWEPEENILDARLLEAFEASQRELHTDKRRGPKTRKEKPLEPIDEQPESIKPDLKLEETPPPPTTTTTEKQTKNSDTPTPSTPTTSIPVPQKEEKPVVATPIRKEAPKRKAEKDNIQSASTTEENKSTTPTTLKLNKQSPPKKISKLTPIEEPKRPLKEKKSKDATKLPVNDSQSPAPLLVRPQCVSPPPAQCPVPINPLPNKDSGAKQPESCKTNQPRPSSPKESKENQPVNTVENVCVTSTDSSDSGKVQNGVTEHAEIAESSALSKTESLSEPPSSPEVSLPSEYWVEQNPLVDQIFITDVTTNLVTVTVRECKTRLGFFRSQENEAEQKIVDKEEKQGAQ</sequence>
<evidence type="ECO:0000256" key="4">
    <source>
        <dbReference type="ARBA" id="ARBA00023163"/>
    </source>
</evidence>
<dbReference type="InterPro" id="IPR033773">
    <property type="entry name" value="CBX7_C"/>
</dbReference>
<protein>
    <recommendedName>
        <fullName evidence="7">Chromo domain-containing protein</fullName>
    </recommendedName>
</protein>
<dbReference type="HOGENOM" id="CLU_042051_0_1_1"/>
<proteinExistence type="predicted"/>
<dbReference type="Gene3D" id="2.40.50.40">
    <property type="match status" value="1"/>
</dbReference>
<dbReference type="AlphaFoldDB" id="T1IM10"/>
<name>T1IM10_STRMM</name>
<dbReference type="STRING" id="126957.T1IM10"/>
<feature type="compositionally biased region" description="Basic residues" evidence="6">
    <location>
        <begin position="67"/>
        <end position="76"/>
    </location>
</feature>
<dbReference type="InterPro" id="IPR016197">
    <property type="entry name" value="Chromo-like_dom_sf"/>
</dbReference>
<keyword evidence="4" id="KW-0804">Transcription</keyword>
<dbReference type="PROSITE" id="PS50013">
    <property type="entry name" value="CHROMO_2"/>
    <property type="match status" value="1"/>
</dbReference>
<evidence type="ECO:0000259" key="7">
    <source>
        <dbReference type="PROSITE" id="PS50013"/>
    </source>
</evidence>
<evidence type="ECO:0000256" key="2">
    <source>
        <dbReference type="ARBA" id="ARBA00022491"/>
    </source>
</evidence>
<dbReference type="InterPro" id="IPR023779">
    <property type="entry name" value="Chromodomain_CS"/>
</dbReference>
<organism evidence="8 9">
    <name type="scientific">Strigamia maritima</name>
    <name type="common">European centipede</name>
    <name type="synonym">Geophilus maritimus</name>
    <dbReference type="NCBI Taxonomy" id="126957"/>
    <lineage>
        <taxon>Eukaryota</taxon>
        <taxon>Metazoa</taxon>
        <taxon>Ecdysozoa</taxon>
        <taxon>Arthropoda</taxon>
        <taxon>Myriapoda</taxon>
        <taxon>Chilopoda</taxon>
        <taxon>Pleurostigmophora</taxon>
        <taxon>Geophilomorpha</taxon>
        <taxon>Linotaeniidae</taxon>
        <taxon>Strigamia</taxon>
    </lineage>
</organism>
<evidence type="ECO:0000256" key="5">
    <source>
        <dbReference type="ARBA" id="ARBA00023242"/>
    </source>
</evidence>
<evidence type="ECO:0000313" key="8">
    <source>
        <dbReference type="EnsemblMetazoa" id="SMAR002003-PA"/>
    </source>
</evidence>
<keyword evidence="9" id="KW-1185">Reference proteome</keyword>
<dbReference type="eggNOG" id="KOG2748">
    <property type="taxonomic scope" value="Eukaryota"/>
</dbReference>
<keyword evidence="3" id="KW-0805">Transcription regulation</keyword>
<dbReference type="Pfam" id="PF17218">
    <property type="entry name" value="CBX7_C"/>
    <property type="match status" value="1"/>
</dbReference>
<feature type="compositionally biased region" description="Basic and acidic residues" evidence="6">
    <location>
        <begin position="131"/>
        <end position="155"/>
    </location>
</feature>
<dbReference type="InterPro" id="IPR000953">
    <property type="entry name" value="Chromo/chromo_shadow_dom"/>
</dbReference>
<dbReference type="CDD" id="cd18627">
    <property type="entry name" value="CD_polycomb_like"/>
    <property type="match status" value="1"/>
</dbReference>
<keyword evidence="2" id="KW-0678">Repressor</keyword>
<dbReference type="PANTHER" id="PTHR46389">
    <property type="entry name" value="POLYCOMB GROUP PROTEIN PC"/>
    <property type="match status" value="1"/>
</dbReference>
<dbReference type="FunFam" id="2.40.50.40:FF:000006">
    <property type="entry name" value="Chromobox protein homolog 7"/>
    <property type="match status" value="1"/>
</dbReference>
<evidence type="ECO:0000256" key="1">
    <source>
        <dbReference type="ARBA" id="ARBA00004123"/>
    </source>
</evidence>
<dbReference type="OMA" id="IPKPCNN"/>
<dbReference type="Proteomes" id="UP000014500">
    <property type="component" value="Unassembled WGS sequence"/>
</dbReference>
<dbReference type="GO" id="GO:0003682">
    <property type="term" value="F:chromatin binding"/>
    <property type="evidence" value="ECO:0007669"/>
    <property type="project" value="TreeGrafter"/>
</dbReference>
<feature type="domain" description="Chromo" evidence="7">
    <location>
        <begin position="11"/>
        <end position="69"/>
    </location>
</feature>
<feature type="compositionally biased region" description="Polar residues" evidence="6">
    <location>
        <begin position="269"/>
        <end position="295"/>
    </location>
</feature>
<evidence type="ECO:0000313" key="9">
    <source>
        <dbReference type="Proteomes" id="UP000014500"/>
    </source>
</evidence>
<dbReference type="GO" id="GO:0000122">
    <property type="term" value="P:negative regulation of transcription by RNA polymerase II"/>
    <property type="evidence" value="ECO:0007669"/>
    <property type="project" value="TreeGrafter"/>
</dbReference>
<dbReference type="EMBL" id="JH430935">
    <property type="status" value="NOT_ANNOTATED_CDS"/>
    <property type="molecule type" value="Genomic_DNA"/>
</dbReference>
<feature type="compositionally biased region" description="Basic and acidic residues" evidence="6">
    <location>
        <begin position="88"/>
        <end position="98"/>
    </location>
</feature>